<keyword evidence="3" id="KW-1185">Reference proteome</keyword>
<dbReference type="HOGENOM" id="CLU_059703_1_0_9"/>
<dbReference type="Proteomes" id="UP000002294">
    <property type="component" value="Chromosome"/>
</dbReference>
<organism evidence="2 3">
    <name type="scientific">Anaerococcus prevotii (strain ATCC 9321 / DSM 20548 / JCM 6508 / NCTC 11806 / PC1)</name>
    <name type="common">Peptostreptococcus prevotii</name>
    <name type="synonym">Peptococcus prevotii</name>
    <dbReference type="NCBI Taxonomy" id="525919"/>
    <lineage>
        <taxon>Bacteria</taxon>
        <taxon>Bacillati</taxon>
        <taxon>Bacillota</taxon>
        <taxon>Tissierellia</taxon>
        <taxon>Tissierellales</taxon>
        <taxon>Peptoniphilaceae</taxon>
        <taxon>Anaerococcus</taxon>
    </lineage>
</organism>
<gene>
    <name evidence="2" type="ordered locus">Apre_0852</name>
</gene>
<dbReference type="eggNOG" id="ENOG5032TSY">
    <property type="taxonomic scope" value="Bacteria"/>
</dbReference>
<proteinExistence type="predicted"/>
<dbReference type="OrthoDB" id="1919832at2"/>
<accession>C7RHB9</accession>
<evidence type="ECO:0000313" key="2">
    <source>
        <dbReference type="EMBL" id="ACV28880.1"/>
    </source>
</evidence>
<dbReference type="RefSeq" id="WP_015777783.1">
    <property type="nucleotide sequence ID" value="NC_013171.1"/>
</dbReference>
<feature type="region of interest" description="Disordered" evidence="1">
    <location>
        <begin position="203"/>
        <end position="232"/>
    </location>
</feature>
<dbReference type="AlphaFoldDB" id="C7RHB9"/>
<dbReference type="KEGG" id="apr:Apre_0852"/>
<sequence length="282" mass="31510">MYWIREITLEAGGKIFETIGDNALDIEFDVPFADKAEPDVATVTIYNLSNDSIAEIKKEGKAILSAGYKEMHNISEILSGEIEEMKTEWRGLDKVTTITISDGAKSWRKKELNKTYANDTKAKAIMKDLIDTLGYTVVELNPKNNINYPLGKTIKGVASKSLIQLAKDTESKMFVNKGRIVIRPEDKGYESGILLNADSGLLDTPTQNKNMTGDKIDTPDREKDKKNNEEEVPSWTVKCLLNPQIETDSIISIESRSINGKFRVKSGKHSKDFTTELEVVEA</sequence>
<dbReference type="NCBIfam" id="NF047561">
    <property type="entry name" value="orf58_phage_fam"/>
    <property type="match status" value="1"/>
</dbReference>
<dbReference type="EMBL" id="CP001708">
    <property type="protein sequence ID" value="ACV28880.1"/>
    <property type="molecule type" value="Genomic_DNA"/>
</dbReference>
<feature type="compositionally biased region" description="Basic and acidic residues" evidence="1">
    <location>
        <begin position="212"/>
        <end position="229"/>
    </location>
</feature>
<reference evidence="2 3" key="1">
    <citation type="journal article" date="2009" name="Stand. Genomic Sci.">
        <title>Complete genome sequence of Anaerococcus prevotii type strain (PC1).</title>
        <authorList>
            <person name="Labutti K."/>
            <person name="Pukall R."/>
            <person name="Steenblock K."/>
            <person name="Glavina Del Rio T."/>
            <person name="Tice H."/>
            <person name="Copeland A."/>
            <person name="Cheng J.F."/>
            <person name="Lucas S."/>
            <person name="Chen F."/>
            <person name="Nolan M."/>
            <person name="Bruce D."/>
            <person name="Goodwin L."/>
            <person name="Pitluck S."/>
            <person name="Ivanova N."/>
            <person name="Mavromatis K."/>
            <person name="Ovchinnikova G."/>
            <person name="Pati A."/>
            <person name="Chen A."/>
            <person name="Palaniappan K."/>
            <person name="Land M."/>
            <person name="Hauser L."/>
            <person name="Chang Y.J."/>
            <person name="Jeffries C.D."/>
            <person name="Chain P."/>
            <person name="Saunders E."/>
            <person name="Brettin T."/>
            <person name="Detter J.C."/>
            <person name="Han C."/>
            <person name="Goker M."/>
            <person name="Bristow J."/>
            <person name="Eisen J.A."/>
            <person name="Markowitz V."/>
            <person name="Hugenholtz P."/>
            <person name="Kyrpides N.C."/>
            <person name="Klenk H.P."/>
            <person name="Lapidus A."/>
        </authorList>
    </citation>
    <scope>NUCLEOTIDE SEQUENCE [LARGE SCALE GENOMIC DNA]</scope>
    <source>
        <strain evidence="3">ATCC 9321 / DSM 20548 / JCM 6508 / NCTC 11806 / PC1</strain>
    </source>
</reference>
<protein>
    <submittedName>
        <fullName evidence="2">Uncharacterized protein</fullName>
    </submittedName>
</protein>
<evidence type="ECO:0000313" key="3">
    <source>
        <dbReference type="Proteomes" id="UP000002294"/>
    </source>
</evidence>
<name>C7RHB9_ANAPD</name>
<evidence type="ECO:0000256" key="1">
    <source>
        <dbReference type="SAM" id="MobiDB-lite"/>
    </source>
</evidence>
<dbReference type="STRING" id="525919.Apre_0852"/>